<evidence type="ECO:0008006" key="3">
    <source>
        <dbReference type="Google" id="ProtNLM"/>
    </source>
</evidence>
<dbReference type="PANTHER" id="PTHR37984:SF5">
    <property type="entry name" value="PROTEIN NYNRIN-LIKE"/>
    <property type="match status" value="1"/>
</dbReference>
<dbReference type="InterPro" id="IPR050951">
    <property type="entry name" value="Retrovirus_Pol_polyprotein"/>
</dbReference>
<dbReference type="PANTHER" id="PTHR37984">
    <property type="entry name" value="PROTEIN CBG26694"/>
    <property type="match status" value="1"/>
</dbReference>
<dbReference type="Gene3D" id="3.10.10.10">
    <property type="entry name" value="HIV Type 1 Reverse Transcriptase, subunit A, domain 1"/>
    <property type="match status" value="1"/>
</dbReference>
<evidence type="ECO:0000313" key="2">
    <source>
        <dbReference type="Proteomes" id="UP001620626"/>
    </source>
</evidence>
<reference evidence="1 2" key="1">
    <citation type="submission" date="2024-10" db="EMBL/GenBank/DDBJ databases">
        <authorList>
            <person name="Kim D."/>
        </authorList>
    </citation>
    <scope>NUCLEOTIDE SEQUENCE [LARGE SCALE GENOMIC DNA]</scope>
    <source>
        <strain evidence="1">BH-2024</strain>
    </source>
</reference>
<dbReference type="Proteomes" id="UP001620626">
    <property type="component" value="Unassembled WGS sequence"/>
</dbReference>
<dbReference type="SUPFAM" id="SSF56672">
    <property type="entry name" value="DNA/RNA polymerases"/>
    <property type="match status" value="1"/>
</dbReference>
<organism evidence="1 2">
    <name type="scientific">Heterodera trifolii</name>
    <dbReference type="NCBI Taxonomy" id="157864"/>
    <lineage>
        <taxon>Eukaryota</taxon>
        <taxon>Metazoa</taxon>
        <taxon>Ecdysozoa</taxon>
        <taxon>Nematoda</taxon>
        <taxon>Chromadorea</taxon>
        <taxon>Rhabditida</taxon>
        <taxon>Tylenchina</taxon>
        <taxon>Tylenchomorpha</taxon>
        <taxon>Tylenchoidea</taxon>
        <taxon>Heteroderidae</taxon>
        <taxon>Heteroderinae</taxon>
        <taxon>Heterodera</taxon>
    </lineage>
</organism>
<evidence type="ECO:0000313" key="1">
    <source>
        <dbReference type="EMBL" id="KAL3113137.1"/>
    </source>
</evidence>
<gene>
    <name evidence="1" type="ORF">niasHT_011200</name>
</gene>
<dbReference type="EMBL" id="JBICBT010000455">
    <property type="protein sequence ID" value="KAL3113137.1"/>
    <property type="molecule type" value="Genomic_DNA"/>
</dbReference>
<dbReference type="AlphaFoldDB" id="A0ABD2LD33"/>
<accession>A0ABD2LD33</accession>
<sequence length="168" mass="18300">MNALQLGEISVNALNHPSRLVEAPVDVNGKPLDFVFDPGAEITVIDEEAHFQIGRPRLIQCSEIAKYHDGTECTLLPACFCRRPGLLHESQSPFGTKGGCYSRVLQTTSSAIQHTSIVEAELDRLLTQKVIRPIDHTRWAAPIVVVKKANGAARVCADFSTGLNNALL</sequence>
<keyword evidence="2" id="KW-1185">Reference proteome</keyword>
<proteinExistence type="predicted"/>
<dbReference type="InterPro" id="IPR043502">
    <property type="entry name" value="DNA/RNA_pol_sf"/>
</dbReference>
<name>A0ABD2LD33_9BILA</name>
<comment type="caution">
    <text evidence="1">The sequence shown here is derived from an EMBL/GenBank/DDBJ whole genome shotgun (WGS) entry which is preliminary data.</text>
</comment>
<protein>
    <recommendedName>
        <fullName evidence="3">Peptidase A2 domain-containing protein</fullName>
    </recommendedName>
</protein>